<dbReference type="Proteomes" id="UP000002218">
    <property type="component" value="Chromosome"/>
</dbReference>
<comment type="miscellaneous">
    <text evidence="9">This enzyme catalyzes only one turnover and therefore is not strictly catalytic. According to one definition, an enzyme is a biocatalyst that acts repeatedly and over many reaction cycles.</text>
</comment>
<keyword evidence="4 9" id="KW-0489">Methyltransferase</keyword>
<dbReference type="STRING" id="479431.Namu_4436"/>
<dbReference type="InterPro" id="IPR008332">
    <property type="entry name" value="MethylG_MeTrfase_N"/>
</dbReference>
<dbReference type="GO" id="GO:0006307">
    <property type="term" value="P:DNA alkylation repair"/>
    <property type="evidence" value="ECO:0007669"/>
    <property type="project" value="UniProtKB-UniRule"/>
</dbReference>
<dbReference type="EC" id="2.1.1.63" evidence="9"/>
<dbReference type="InParanoid" id="C8XKR5"/>
<dbReference type="RefSeq" id="WP_015749544.1">
    <property type="nucleotide sequence ID" value="NC_013235.1"/>
</dbReference>
<feature type="domain" description="Methylated-DNA-[protein]-cysteine S-methyltransferase DNA binding" evidence="10">
    <location>
        <begin position="121"/>
        <end position="200"/>
    </location>
</feature>
<dbReference type="Gene3D" id="3.30.160.70">
    <property type="entry name" value="Methylated DNA-protein cysteine methyltransferase domain"/>
    <property type="match status" value="1"/>
</dbReference>
<dbReference type="HAMAP" id="MF_00772">
    <property type="entry name" value="OGT"/>
    <property type="match status" value="1"/>
</dbReference>
<evidence type="ECO:0000256" key="4">
    <source>
        <dbReference type="ARBA" id="ARBA00022603"/>
    </source>
</evidence>
<evidence type="ECO:0000313" key="13">
    <source>
        <dbReference type="Proteomes" id="UP000002218"/>
    </source>
</evidence>
<dbReference type="HOGENOM" id="CLU_000445_52_2_11"/>
<comment type="similarity">
    <text evidence="2 9">Belongs to the MGMT family.</text>
</comment>
<dbReference type="PANTHER" id="PTHR10815:SF5">
    <property type="entry name" value="METHYLATED-DNA--PROTEIN-CYSTEINE METHYLTRANSFERASE"/>
    <property type="match status" value="1"/>
</dbReference>
<dbReference type="InterPro" id="IPR001497">
    <property type="entry name" value="MethylDNA_cys_MeTrfase_AS"/>
</dbReference>
<evidence type="ECO:0000256" key="5">
    <source>
        <dbReference type="ARBA" id="ARBA00022679"/>
    </source>
</evidence>
<evidence type="ECO:0000313" key="12">
    <source>
        <dbReference type="EMBL" id="ACV80722.1"/>
    </source>
</evidence>
<keyword evidence="5 9" id="KW-0808">Transferase</keyword>
<comment type="function">
    <text evidence="9">Involved in the cellular defense against the biological effects of O6-methylguanine (O6-MeG) and O4-methylthymine (O4-MeT) in DNA. Repairs the methylated nucleobase in DNA by stoichiometrically transferring the methyl group to a cysteine residue in the enzyme. This is a suicide reaction: the enzyme is irreversibly inactivated.</text>
</comment>
<dbReference type="FunFam" id="1.10.10.10:FF:000214">
    <property type="entry name" value="Methylated-DNA--protein-cysteine methyltransferase"/>
    <property type="match status" value="1"/>
</dbReference>
<dbReference type="InterPro" id="IPR036631">
    <property type="entry name" value="MGMT_N_sf"/>
</dbReference>
<organism evidence="12 13">
    <name type="scientific">Nakamurella multipartita (strain ATCC 700099 / DSM 44233 / CIP 104796 / JCM 9543 / NBRC 105858 / Y-104)</name>
    <name type="common">Microsphaera multipartita</name>
    <dbReference type="NCBI Taxonomy" id="479431"/>
    <lineage>
        <taxon>Bacteria</taxon>
        <taxon>Bacillati</taxon>
        <taxon>Actinomycetota</taxon>
        <taxon>Actinomycetes</taxon>
        <taxon>Nakamurellales</taxon>
        <taxon>Nakamurellaceae</taxon>
        <taxon>Nakamurella</taxon>
    </lineage>
</organism>
<dbReference type="InterPro" id="IPR036388">
    <property type="entry name" value="WH-like_DNA-bd_sf"/>
</dbReference>
<dbReference type="CDD" id="cd06445">
    <property type="entry name" value="ATase"/>
    <property type="match status" value="1"/>
</dbReference>
<dbReference type="GO" id="GO:0003908">
    <property type="term" value="F:methylated-DNA-[protein]-cysteine S-methyltransferase activity"/>
    <property type="evidence" value="ECO:0007669"/>
    <property type="project" value="UniProtKB-UniRule"/>
</dbReference>
<sequence length="201" mass="21143">MITALEAALGHGHPDTQALRRLHDRLAAAARADGLLDVSYRTLDTPVGCLLLAATPVGLVRIAFAGQDHDRVLEDLAGRVGPRILADARALDPVVRELDEYFAGTRTRFDLPLDQRLSTGFRAAVLAQLPHIDYGRTASYAQVAQAAGHPRAVRAVGTACGANPLPIVVPCHRVVRADGTPGGYAGGPQAKRVLLALEGAA</sequence>
<evidence type="ECO:0000259" key="11">
    <source>
        <dbReference type="Pfam" id="PF02870"/>
    </source>
</evidence>
<gene>
    <name evidence="12" type="ordered locus">Namu_4436</name>
</gene>
<accession>C8XKR5</accession>
<evidence type="ECO:0000256" key="3">
    <source>
        <dbReference type="ARBA" id="ARBA00022490"/>
    </source>
</evidence>
<comment type="subcellular location">
    <subcellularLocation>
        <location evidence="9">Cytoplasm</location>
    </subcellularLocation>
</comment>
<dbReference type="SUPFAM" id="SSF46767">
    <property type="entry name" value="Methylated DNA-protein cysteine methyltransferase, C-terminal domain"/>
    <property type="match status" value="1"/>
</dbReference>
<evidence type="ECO:0000256" key="8">
    <source>
        <dbReference type="ARBA" id="ARBA00049348"/>
    </source>
</evidence>
<keyword evidence="7 9" id="KW-0234">DNA repair</keyword>
<dbReference type="NCBIfam" id="TIGR00589">
    <property type="entry name" value="ogt"/>
    <property type="match status" value="1"/>
</dbReference>
<dbReference type="SUPFAM" id="SSF53155">
    <property type="entry name" value="Methylated DNA-protein cysteine methyltransferase domain"/>
    <property type="match status" value="1"/>
</dbReference>
<proteinExistence type="inferred from homology"/>
<dbReference type="GO" id="GO:0032259">
    <property type="term" value="P:methylation"/>
    <property type="evidence" value="ECO:0007669"/>
    <property type="project" value="UniProtKB-KW"/>
</dbReference>
<feature type="domain" description="Methylguanine DNA methyltransferase ribonuclease-like" evidence="11">
    <location>
        <begin position="39"/>
        <end position="114"/>
    </location>
</feature>
<name>C8XKR5_NAKMY</name>
<comment type="catalytic activity">
    <reaction evidence="8 9">
        <text>a 6-O-methyl-2'-deoxyguanosine in DNA + L-cysteinyl-[protein] = S-methyl-L-cysteinyl-[protein] + a 2'-deoxyguanosine in DNA</text>
        <dbReference type="Rhea" id="RHEA:24000"/>
        <dbReference type="Rhea" id="RHEA-COMP:10131"/>
        <dbReference type="Rhea" id="RHEA-COMP:10132"/>
        <dbReference type="Rhea" id="RHEA-COMP:11367"/>
        <dbReference type="Rhea" id="RHEA-COMP:11368"/>
        <dbReference type="ChEBI" id="CHEBI:29950"/>
        <dbReference type="ChEBI" id="CHEBI:82612"/>
        <dbReference type="ChEBI" id="CHEBI:85445"/>
        <dbReference type="ChEBI" id="CHEBI:85448"/>
        <dbReference type="EC" id="2.1.1.63"/>
    </reaction>
</comment>
<dbReference type="eggNOG" id="COG0350">
    <property type="taxonomic scope" value="Bacteria"/>
</dbReference>
<evidence type="ECO:0000256" key="2">
    <source>
        <dbReference type="ARBA" id="ARBA00008711"/>
    </source>
</evidence>
<dbReference type="OrthoDB" id="9802228at2"/>
<evidence type="ECO:0000256" key="7">
    <source>
        <dbReference type="ARBA" id="ARBA00023204"/>
    </source>
</evidence>
<dbReference type="InterPro" id="IPR036217">
    <property type="entry name" value="MethylDNA_cys_MeTrfase_DNAb"/>
</dbReference>
<evidence type="ECO:0000256" key="1">
    <source>
        <dbReference type="ARBA" id="ARBA00001286"/>
    </source>
</evidence>
<dbReference type="EMBL" id="CP001737">
    <property type="protein sequence ID" value="ACV80722.1"/>
    <property type="molecule type" value="Genomic_DNA"/>
</dbReference>
<dbReference type="PANTHER" id="PTHR10815">
    <property type="entry name" value="METHYLATED-DNA--PROTEIN-CYSTEINE METHYLTRANSFERASE"/>
    <property type="match status" value="1"/>
</dbReference>
<dbReference type="InterPro" id="IPR023546">
    <property type="entry name" value="MGMT"/>
</dbReference>
<comment type="catalytic activity">
    <reaction evidence="1 9">
        <text>a 4-O-methyl-thymidine in DNA + L-cysteinyl-[protein] = a thymidine in DNA + S-methyl-L-cysteinyl-[protein]</text>
        <dbReference type="Rhea" id="RHEA:53428"/>
        <dbReference type="Rhea" id="RHEA-COMP:10131"/>
        <dbReference type="Rhea" id="RHEA-COMP:10132"/>
        <dbReference type="Rhea" id="RHEA-COMP:13555"/>
        <dbReference type="Rhea" id="RHEA-COMP:13556"/>
        <dbReference type="ChEBI" id="CHEBI:29950"/>
        <dbReference type="ChEBI" id="CHEBI:82612"/>
        <dbReference type="ChEBI" id="CHEBI:137386"/>
        <dbReference type="ChEBI" id="CHEBI:137387"/>
        <dbReference type="EC" id="2.1.1.63"/>
    </reaction>
</comment>
<evidence type="ECO:0000256" key="6">
    <source>
        <dbReference type="ARBA" id="ARBA00022763"/>
    </source>
</evidence>
<dbReference type="AlphaFoldDB" id="C8XKR5"/>
<reference evidence="13" key="1">
    <citation type="submission" date="2009-09" db="EMBL/GenBank/DDBJ databases">
        <title>The complete genome of Nakamurella multipartita DSM 44233.</title>
        <authorList>
            <consortium name="US DOE Joint Genome Institute (JGI-PGF)"/>
            <person name="Lucas S."/>
            <person name="Copeland A."/>
            <person name="Lapidus A."/>
            <person name="Glavina del Rio T."/>
            <person name="Dalin E."/>
            <person name="Tice H."/>
            <person name="Bruce D."/>
            <person name="Goodwin L."/>
            <person name="Pitluck S."/>
            <person name="Kyrpides N."/>
            <person name="Mavromatis K."/>
            <person name="Ivanova N."/>
            <person name="Ovchinnikova G."/>
            <person name="Sims D."/>
            <person name="Meincke L."/>
            <person name="Brettin T."/>
            <person name="Detter J.C."/>
            <person name="Han C."/>
            <person name="Larimer F."/>
            <person name="Land M."/>
            <person name="Hauser L."/>
            <person name="Markowitz V."/>
            <person name="Cheng J.-F."/>
            <person name="Hugenholtz P."/>
            <person name="Woyke T."/>
            <person name="Wu D."/>
            <person name="Klenk H.-P."/>
            <person name="Eisen J.A."/>
        </authorList>
    </citation>
    <scope>NUCLEOTIDE SEQUENCE [LARGE SCALE GENOMIC DNA]</scope>
    <source>
        <strain evidence="13">ATCC 700099 / DSM 44233 / CIP 104796 / JCM 9543 / NBRC 105858 / Y-104</strain>
    </source>
</reference>
<evidence type="ECO:0000259" key="10">
    <source>
        <dbReference type="Pfam" id="PF01035"/>
    </source>
</evidence>
<keyword evidence="13" id="KW-1185">Reference proteome</keyword>
<dbReference type="Pfam" id="PF02870">
    <property type="entry name" value="Methyltransf_1N"/>
    <property type="match status" value="1"/>
</dbReference>
<dbReference type="GO" id="GO:0005737">
    <property type="term" value="C:cytoplasm"/>
    <property type="evidence" value="ECO:0007669"/>
    <property type="project" value="UniProtKB-SubCell"/>
</dbReference>
<keyword evidence="3 9" id="KW-0963">Cytoplasm</keyword>
<keyword evidence="6 9" id="KW-0227">DNA damage</keyword>
<protein>
    <recommendedName>
        <fullName evidence="9">Methylated-DNA--protein-cysteine methyltransferase</fullName>
        <ecNumber evidence="9">2.1.1.63</ecNumber>
    </recommendedName>
    <alternativeName>
        <fullName evidence="9">6-O-methylguanine-DNA methyltransferase</fullName>
        <shortName evidence="9">MGMT</shortName>
    </alternativeName>
    <alternativeName>
        <fullName evidence="9">O-6-methylguanine-DNA-alkyltransferase</fullName>
    </alternativeName>
</protein>
<dbReference type="KEGG" id="nml:Namu_4436"/>
<dbReference type="Gene3D" id="1.10.10.10">
    <property type="entry name" value="Winged helix-like DNA-binding domain superfamily/Winged helix DNA-binding domain"/>
    <property type="match status" value="1"/>
</dbReference>
<dbReference type="InterPro" id="IPR014048">
    <property type="entry name" value="MethylDNA_cys_MeTrfase_DNA-bd"/>
</dbReference>
<dbReference type="Pfam" id="PF01035">
    <property type="entry name" value="DNA_binding_1"/>
    <property type="match status" value="1"/>
</dbReference>
<evidence type="ECO:0000256" key="9">
    <source>
        <dbReference type="HAMAP-Rule" id="MF_00772"/>
    </source>
</evidence>
<feature type="active site" description="Nucleophile; methyl group acceptor" evidence="9">
    <location>
        <position position="171"/>
    </location>
</feature>
<reference evidence="12 13" key="2">
    <citation type="journal article" date="2010" name="Stand. Genomic Sci.">
        <title>Complete genome sequence of Nakamurella multipartita type strain (Y-104).</title>
        <authorList>
            <person name="Tice H."/>
            <person name="Mayilraj S."/>
            <person name="Sims D."/>
            <person name="Lapidus A."/>
            <person name="Nolan M."/>
            <person name="Lucas S."/>
            <person name="Glavina Del Rio T."/>
            <person name="Copeland A."/>
            <person name="Cheng J.F."/>
            <person name="Meincke L."/>
            <person name="Bruce D."/>
            <person name="Goodwin L."/>
            <person name="Pitluck S."/>
            <person name="Ivanova N."/>
            <person name="Mavromatis K."/>
            <person name="Ovchinnikova G."/>
            <person name="Pati A."/>
            <person name="Chen A."/>
            <person name="Palaniappan K."/>
            <person name="Land M."/>
            <person name="Hauser L."/>
            <person name="Chang Y.J."/>
            <person name="Jeffries C.D."/>
            <person name="Detter J.C."/>
            <person name="Brettin T."/>
            <person name="Rohde M."/>
            <person name="Goker M."/>
            <person name="Bristow J."/>
            <person name="Eisen J.A."/>
            <person name="Markowitz V."/>
            <person name="Hugenholtz P."/>
            <person name="Kyrpides N.C."/>
            <person name="Klenk H.P."/>
            <person name="Chen F."/>
        </authorList>
    </citation>
    <scope>NUCLEOTIDE SEQUENCE [LARGE SCALE GENOMIC DNA]</scope>
    <source>
        <strain evidence="13">ATCC 700099 / DSM 44233 / CIP 104796 / JCM 9543 / NBRC 105858 / Y-104</strain>
    </source>
</reference>
<dbReference type="PROSITE" id="PS00374">
    <property type="entry name" value="MGMT"/>
    <property type="match status" value="1"/>
</dbReference>